<reference evidence="1 2" key="1">
    <citation type="submission" date="2019-05" db="EMBL/GenBank/DDBJ databases">
        <title>Another draft genome of Portunus trituberculatus and its Hox gene families provides insights of decapod evolution.</title>
        <authorList>
            <person name="Jeong J.-H."/>
            <person name="Song I."/>
            <person name="Kim S."/>
            <person name="Choi T."/>
            <person name="Kim D."/>
            <person name="Ryu S."/>
            <person name="Kim W."/>
        </authorList>
    </citation>
    <scope>NUCLEOTIDE SEQUENCE [LARGE SCALE GENOMIC DNA]</scope>
    <source>
        <tissue evidence="1">Muscle</tissue>
    </source>
</reference>
<gene>
    <name evidence="1" type="ORF">E2C01_006164</name>
</gene>
<sequence>MHQAQTTRFSKCNVRRRKNKKAMITAFCHQPAKIFRNLGNITIYEVGRLVEDQPPTSSLTTTTTTTTTINQVRYVRQAKRHWHTCPAIATLGHQGVSVLT</sequence>
<protein>
    <submittedName>
        <fullName evidence="1">Uncharacterized protein</fullName>
    </submittedName>
</protein>
<organism evidence="1 2">
    <name type="scientific">Portunus trituberculatus</name>
    <name type="common">Swimming crab</name>
    <name type="synonym">Neptunus trituberculatus</name>
    <dbReference type="NCBI Taxonomy" id="210409"/>
    <lineage>
        <taxon>Eukaryota</taxon>
        <taxon>Metazoa</taxon>
        <taxon>Ecdysozoa</taxon>
        <taxon>Arthropoda</taxon>
        <taxon>Crustacea</taxon>
        <taxon>Multicrustacea</taxon>
        <taxon>Malacostraca</taxon>
        <taxon>Eumalacostraca</taxon>
        <taxon>Eucarida</taxon>
        <taxon>Decapoda</taxon>
        <taxon>Pleocyemata</taxon>
        <taxon>Brachyura</taxon>
        <taxon>Eubrachyura</taxon>
        <taxon>Portunoidea</taxon>
        <taxon>Portunidae</taxon>
        <taxon>Portuninae</taxon>
        <taxon>Portunus</taxon>
    </lineage>
</organism>
<comment type="caution">
    <text evidence="1">The sequence shown here is derived from an EMBL/GenBank/DDBJ whole genome shotgun (WGS) entry which is preliminary data.</text>
</comment>
<dbReference type="EMBL" id="VSRR010000281">
    <property type="protein sequence ID" value="MPC13429.1"/>
    <property type="molecule type" value="Genomic_DNA"/>
</dbReference>
<evidence type="ECO:0000313" key="1">
    <source>
        <dbReference type="EMBL" id="MPC13429.1"/>
    </source>
</evidence>
<keyword evidence="2" id="KW-1185">Reference proteome</keyword>
<proteinExistence type="predicted"/>
<accession>A0A5B7CVK1</accession>
<dbReference type="Proteomes" id="UP000324222">
    <property type="component" value="Unassembled WGS sequence"/>
</dbReference>
<dbReference type="AlphaFoldDB" id="A0A5B7CVK1"/>
<name>A0A5B7CVK1_PORTR</name>
<evidence type="ECO:0000313" key="2">
    <source>
        <dbReference type="Proteomes" id="UP000324222"/>
    </source>
</evidence>